<sequence>MLERLAKILLICCGTFLVIGIIYMVVNAG</sequence>
<keyword evidence="1" id="KW-1133">Transmembrane helix</keyword>
<dbReference type="Proteomes" id="UP000626697">
    <property type="component" value="Unassembled WGS sequence"/>
</dbReference>
<keyword evidence="1" id="KW-0812">Transmembrane</keyword>
<evidence type="ECO:0000313" key="2">
    <source>
        <dbReference type="EMBL" id="MBA9025814.1"/>
    </source>
</evidence>
<protein>
    <submittedName>
        <fullName evidence="2">Uncharacterized protein</fullName>
    </submittedName>
</protein>
<gene>
    <name evidence="2" type="ORF">HNP81_001097</name>
</gene>
<organism evidence="2 3">
    <name type="scientific">Peribacillus huizhouensis</name>
    <dbReference type="NCBI Taxonomy" id="1501239"/>
    <lineage>
        <taxon>Bacteria</taxon>
        <taxon>Bacillati</taxon>
        <taxon>Bacillota</taxon>
        <taxon>Bacilli</taxon>
        <taxon>Bacillales</taxon>
        <taxon>Bacillaceae</taxon>
        <taxon>Peribacillus</taxon>
    </lineage>
</organism>
<name>A0ABR6CL95_9BACI</name>
<comment type="caution">
    <text evidence="2">The sequence shown here is derived from an EMBL/GenBank/DDBJ whole genome shotgun (WGS) entry which is preliminary data.</text>
</comment>
<keyword evidence="1" id="KW-0472">Membrane</keyword>
<keyword evidence="3" id="KW-1185">Reference proteome</keyword>
<dbReference type="EMBL" id="JACJHX010000002">
    <property type="protein sequence ID" value="MBA9025814.1"/>
    <property type="molecule type" value="Genomic_DNA"/>
</dbReference>
<accession>A0ABR6CL95</accession>
<feature type="transmembrane region" description="Helical" evidence="1">
    <location>
        <begin position="6"/>
        <end position="26"/>
    </location>
</feature>
<evidence type="ECO:0000313" key="3">
    <source>
        <dbReference type="Proteomes" id="UP000626697"/>
    </source>
</evidence>
<reference evidence="2 3" key="1">
    <citation type="submission" date="2020-08" db="EMBL/GenBank/DDBJ databases">
        <title>Genomic Encyclopedia of Type Strains, Phase IV (KMG-IV): sequencing the most valuable type-strain genomes for metagenomic binning, comparative biology and taxonomic classification.</title>
        <authorList>
            <person name="Goeker M."/>
        </authorList>
    </citation>
    <scope>NUCLEOTIDE SEQUENCE [LARGE SCALE GENOMIC DNA]</scope>
    <source>
        <strain evidence="2 3">DSM 105481</strain>
    </source>
</reference>
<evidence type="ECO:0000256" key="1">
    <source>
        <dbReference type="SAM" id="Phobius"/>
    </source>
</evidence>
<proteinExistence type="predicted"/>